<feature type="domain" description="RNase H type-1" evidence="1">
    <location>
        <begin position="11"/>
        <end position="94"/>
    </location>
</feature>
<dbReference type="Gene3D" id="3.30.420.10">
    <property type="entry name" value="Ribonuclease H-like superfamily/Ribonuclease H"/>
    <property type="match status" value="1"/>
</dbReference>
<dbReference type="CDD" id="cd06222">
    <property type="entry name" value="RNase_H_like"/>
    <property type="match status" value="1"/>
</dbReference>
<evidence type="ECO:0000259" key="1">
    <source>
        <dbReference type="Pfam" id="PF13456"/>
    </source>
</evidence>
<dbReference type="GO" id="GO:0003676">
    <property type="term" value="F:nucleic acid binding"/>
    <property type="evidence" value="ECO:0007669"/>
    <property type="project" value="InterPro"/>
</dbReference>
<reference evidence="2" key="2">
    <citation type="submission" date="2020-08" db="EMBL/GenBank/DDBJ databases">
        <title>Plant Genome Project.</title>
        <authorList>
            <person name="Zhang R.-G."/>
        </authorList>
    </citation>
    <scope>NUCLEOTIDE SEQUENCE</scope>
    <source>
        <strain evidence="2">Huo1</strain>
        <tissue evidence="2">Leaf</tissue>
    </source>
</reference>
<reference evidence="2" key="1">
    <citation type="submission" date="2018-01" db="EMBL/GenBank/DDBJ databases">
        <authorList>
            <person name="Mao J.F."/>
        </authorList>
    </citation>
    <scope>NUCLEOTIDE SEQUENCE</scope>
    <source>
        <strain evidence="2">Huo1</strain>
        <tissue evidence="2">Leaf</tissue>
    </source>
</reference>
<dbReference type="InterPro" id="IPR053151">
    <property type="entry name" value="RNase_H-like"/>
</dbReference>
<comment type="caution">
    <text evidence="2">The sequence shown here is derived from an EMBL/GenBank/DDBJ whole genome shotgun (WGS) entry which is preliminary data.</text>
</comment>
<dbReference type="GO" id="GO:0004523">
    <property type="term" value="F:RNA-DNA hybrid ribonuclease activity"/>
    <property type="evidence" value="ECO:0007669"/>
    <property type="project" value="InterPro"/>
</dbReference>
<sequence>MIEALTFPIEAASTLEAELKAFELGLAAATRHGENIWMETDAECFVHMLGKGEQGPAAIRHVLSKIQIMMATKNVRVSHIAREGNKPADLLATRGCDEQGIYVFERSSAPPRLRALLELDEKGIPNFWFQTKWSESG</sequence>
<dbReference type="InterPro" id="IPR002156">
    <property type="entry name" value="RNaseH_domain"/>
</dbReference>
<proteinExistence type="predicted"/>
<dbReference type="PANTHER" id="PTHR47723">
    <property type="entry name" value="OS05G0353850 PROTEIN"/>
    <property type="match status" value="1"/>
</dbReference>
<evidence type="ECO:0000313" key="3">
    <source>
        <dbReference type="Proteomes" id="UP000298416"/>
    </source>
</evidence>
<organism evidence="2">
    <name type="scientific">Salvia splendens</name>
    <name type="common">Scarlet sage</name>
    <dbReference type="NCBI Taxonomy" id="180675"/>
    <lineage>
        <taxon>Eukaryota</taxon>
        <taxon>Viridiplantae</taxon>
        <taxon>Streptophyta</taxon>
        <taxon>Embryophyta</taxon>
        <taxon>Tracheophyta</taxon>
        <taxon>Spermatophyta</taxon>
        <taxon>Magnoliopsida</taxon>
        <taxon>eudicotyledons</taxon>
        <taxon>Gunneridae</taxon>
        <taxon>Pentapetalae</taxon>
        <taxon>asterids</taxon>
        <taxon>lamiids</taxon>
        <taxon>Lamiales</taxon>
        <taxon>Lamiaceae</taxon>
        <taxon>Nepetoideae</taxon>
        <taxon>Mentheae</taxon>
        <taxon>Salviinae</taxon>
        <taxon>Salvia</taxon>
        <taxon>Salvia subgen. Calosphace</taxon>
        <taxon>core Calosphace</taxon>
    </lineage>
</organism>
<dbReference type="EMBL" id="PNBA02000019">
    <property type="protein sequence ID" value="KAG6390839.1"/>
    <property type="molecule type" value="Genomic_DNA"/>
</dbReference>
<dbReference type="InterPro" id="IPR036397">
    <property type="entry name" value="RNaseH_sf"/>
</dbReference>
<accession>A0A8X8Z4F1</accession>
<dbReference type="SUPFAM" id="SSF53098">
    <property type="entry name" value="Ribonuclease H-like"/>
    <property type="match status" value="1"/>
</dbReference>
<dbReference type="Proteomes" id="UP000298416">
    <property type="component" value="Unassembled WGS sequence"/>
</dbReference>
<dbReference type="PANTHER" id="PTHR47723:SF19">
    <property type="entry name" value="POLYNUCLEOTIDYL TRANSFERASE, RIBONUCLEASE H-LIKE SUPERFAMILY PROTEIN"/>
    <property type="match status" value="1"/>
</dbReference>
<dbReference type="Pfam" id="PF13456">
    <property type="entry name" value="RVT_3"/>
    <property type="match status" value="1"/>
</dbReference>
<name>A0A8X8Z4F1_SALSN</name>
<gene>
    <name evidence="2" type="ORF">SASPL_148584</name>
</gene>
<protein>
    <recommendedName>
        <fullName evidence="1">RNase H type-1 domain-containing protein</fullName>
    </recommendedName>
</protein>
<keyword evidence="3" id="KW-1185">Reference proteome</keyword>
<dbReference type="InterPro" id="IPR044730">
    <property type="entry name" value="RNase_H-like_dom_plant"/>
</dbReference>
<evidence type="ECO:0000313" key="2">
    <source>
        <dbReference type="EMBL" id="KAG6390839.1"/>
    </source>
</evidence>
<dbReference type="InterPro" id="IPR012337">
    <property type="entry name" value="RNaseH-like_sf"/>
</dbReference>
<dbReference type="AlphaFoldDB" id="A0A8X8Z4F1"/>